<organism evidence="2 3">
    <name type="scientific">Runella slithyformis (strain ATCC 29530 / DSM 19594 / LMG 11500 / NCIMB 11436 / LSU 4)</name>
    <dbReference type="NCBI Taxonomy" id="761193"/>
    <lineage>
        <taxon>Bacteria</taxon>
        <taxon>Pseudomonadati</taxon>
        <taxon>Bacteroidota</taxon>
        <taxon>Cytophagia</taxon>
        <taxon>Cytophagales</taxon>
        <taxon>Spirosomataceae</taxon>
        <taxon>Runella</taxon>
    </lineage>
</organism>
<dbReference type="Proteomes" id="UP000000493">
    <property type="component" value="Chromosome"/>
</dbReference>
<protein>
    <recommendedName>
        <fullName evidence="1">Putative exodeoxyribonuclease 8 PDDEXK-like domain-containing protein</fullName>
    </recommendedName>
</protein>
<proteinExistence type="predicted"/>
<evidence type="ECO:0000259" key="1">
    <source>
        <dbReference type="Pfam" id="PF12684"/>
    </source>
</evidence>
<evidence type="ECO:0000313" key="3">
    <source>
        <dbReference type="Proteomes" id="UP000000493"/>
    </source>
</evidence>
<dbReference type="AlphaFoldDB" id="A0A7U4E4Q7"/>
<dbReference type="Pfam" id="PF12684">
    <property type="entry name" value="DUF3799"/>
    <property type="match status" value="1"/>
</dbReference>
<dbReference type="KEGG" id="rsi:Runsl_1344"/>
<dbReference type="InterPro" id="IPR011604">
    <property type="entry name" value="PDDEXK-like_dom_sf"/>
</dbReference>
<dbReference type="InterPro" id="IPR024432">
    <property type="entry name" value="Put_RecE_PDDEXK-like_dom"/>
</dbReference>
<dbReference type="RefSeq" id="WP_013927090.1">
    <property type="nucleotide sequence ID" value="NC_015703.1"/>
</dbReference>
<accession>A0A7U4E4Q7</accession>
<name>A0A7U4E4Q7_RUNSL</name>
<dbReference type="Gene3D" id="3.90.320.10">
    <property type="match status" value="1"/>
</dbReference>
<sequence length="224" mass="26568">MMKTEVLTPKISDEEYRRLKAVSNSDLTRLRDELFARTRPLNTKALQMGSALHQSVLEPHLEKNWSDQVDVDIVESIKDNLNHFKPFQILRQQAECEVVRVWEDDMTGVLCKGKLDMVCAQGVLADIKTTSCDTAEAFRRICRTYDYDRQVAFYWDSFRNETKLPERFVLFGIQKNFPYQIYTYELLPDDDFVKRGRNKYQSLLKTWKSNHDDKTQRRKWIILD</sequence>
<keyword evidence="3" id="KW-1185">Reference proteome</keyword>
<reference evidence="2 3" key="2">
    <citation type="journal article" date="2012" name="Stand. Genomic Sci.">
        <title>Complete genome sequence of the aquatic bacterium Runella slithyformis type strain (LSU 4(T)).</title>
        <authorList>
            <person name="Copeland A."/>
            <person name="Zhang X."/>
            <person name="Misra M."/>
            <person name="Lapidus A."/>
            <person name="Nolan M."/>
            <person name="Lucas S."/>
            <person name="Deshpande S."/>
            <person name="Cheng J.F."/>
            <person name="Tapia R."/>
            <person name="Goodwin L.A."/>
            <person name="Pitluck S."/>
            <person name="Liolios K."/>
            <person name="Pagani I."/>
            <person name="Ivanova N."/>
            <person name="Mikhailova N."/>
            <person name="Pati A."/>
            <person name="Chen A."/>
            <person name="Palaniappan K."/>
            <person name="Land M."/>
            <person name="Hauser L."/>
            <person name="Pan C."/>
            <person name="Jeffries C.D."/>
            <person name="Detter J.C."/>
            <person name="Brambilla E.M."/>
            <person name="Rohde M."/>
            <person name="Djao O.D."/>
            <person name="Goker M."/>
            <person name="Sikorski J."/>
            <person name="Tindall B.J."/>
            <person name="Woyke T."/>
            <person name="Bristow J."/>
            <person name="Eisen J.A."/>
            <person name="Markowitz V."/>
            <person name="Hugenholtz P."/>
            <person name="Kyrpides N.C."/>
            <person name="Klenk H.P."/>
            <person name="Mavromatis K."/>
        </authorList>
    </citation>
    <scope>NUCLEOTIDE SEQUENCE [LARGE SCALE GENOMIC DNA]</scope>
    <source>
        <strain evidence="3">ATCC 29530 / DSM 19594 / LMG 11500 / NCIMB 11436 / LSU 4</strain>
    </source>
</reference>
<feature type="domain" description="Putative exodeoxyribonuclease 8 PDDEXK-like" evidence="1">
    <location>
        <begin position="40"/>
        <end position="208"/>
    </location>
</feature>
<reference evidence="3" key="1">
    <citation type="submission" date="2011-06" db="EMBL/GenBank/DDBJ databases">
        <title>The complete genome of chromosome of Runella slithyformis DSM 19594.</title>
        <authorList>
            <consortium name="US DOE Joint Genome Institute (JGI-PGF)"/>
            <person name="Lucas S."/>
            <person name="Han J."/>
            <person name="Lapidus A."/>
            <person name="Bruce D."/>
            <person name="Goodwin L."/>
            <person name="Pitluck S."/>
            <person name="Peters L."/>
            <person name="Kyrpides N."/>
            <person name="Mavromatis K."/>
            <person name="Ivanova N."/>
            <person name="Ovchinnikova G."/>
            <person name="Zhang X."/>
            <person name="Misra M."/>
            <person name="Detter J.C."/>
            <person name="Tapia R."/>
            <person name="Han C."/>
            <person name="Land M."/>
            <person name="Hauser L."/>
            <person name="Markowitz V."/>
            <person name="Cheng J.-F."/>
            <person name="Hugenholtz P."/>
            <person name="Woyke T."/>
            <person name="Wu D."/>
            <person name="Tindall B."/>
            <person name="Faehrich R."/>
            <person name="Brambilla E."/>
            <person name="Klenk H.-P."/>
            <person name="Eisen J.A."/>
        </authorList>
    </citation>
    <scope>NUCLEOTIDE SEQUENCE [LARGE SCALE GENOMIC DNA]</scope>
    <source>
        <strain evidence="3">ATCC 29530 / DSM 19594 / LMG 11500 / NCIMB 11436 / LSU 4</strain>
    </source>
</reference>
<dbReference type="EMBL" id="CP002859">
    <property type="protein sequence ID" value="AEI47771.1"/>
    <property type="molecule type" value="Genomic_DNA"/>
</dbReference>
<gene>
    <name evidence="2" type="ordered locus">Runsl_1344</name>
</gene>
<evidence type="ECO:0000313" key="2">
    <source>
        <dbReference type="EMBL" id="AEI47771.1"/>
    </source>
</evidence>